<evidence type="ECO:0000313" key="5">
    <source>
        <dbReference type="Proteomes" id="UP001333102"/>
    </source>
</evidence>
<keyword evidence="2" id="KW-1133">Transmembrane helix</keyword>
<keyword evidence="3" id="KW-0732">Signal</keyword>
<dbReference type="RefSeq" id="WP_324667697.1">
    <property type="nucleotide sequence ID" value="NZ_CP141614.1"/>
</dbReference>
<organism evidence="4 5">
    <name type="scientific">Geochorda subterranea</name>
    <dbReference type="NCBI Taxonomy" id="3109564"/>
    <lineage>
        <taxon>Bacteria</taxon>
        <taxon>Bacillati</taxon>
        <taxon>Bacillota</taxon>
        <taxon>Limnochordia</taxon>
        <taxon>Limnochordales</taxon>
        <taxon>Geochordaceae</taxon>
        <taxon>Geochorda</taxon>
    </lineage>
</organism>
<feature type="transmembrane region" description="Helical" evidence="2">
    <location>
        <begin position="42"/>
        <end position="64"/>
    </location>
</feature>
<gene>
    <name evidence="4" type="ORF">VLY81_08300</name>
</gene>
<evidence type="ECO:0000256" key="2">
    <source>
        <dbReference type="SAM" id="Phobius"/>
    </source>
</evidence>
<dbReference type="EMBL" id="CP141614">
    <property type="protein sequence ID" value="WRP13452.1"/>
    <property type="molecule type" value="Genomic_DNA"/>
</dbReference>
<evidence type="ECO:0000256" key="3">
    <source>
        <dbReference type="SAM" id="SignalP"/>
    </source>
</evidence>
<evidence type="ECO:0000256" key="1">
    <source>
        <dbReference type="SAM" id="MobiDB-lite"/>
    </source>
</evidence>
<accession>A0ABZ1BKU4</accession>
<keyword evidence="2" id="KW-0472">Membrane</keyword>
<protein>
    <submittedName>
        <fullName evidence="4">Uncharacterized protein</fullName>
    </submittedName>
</protein>
<keyword evidence="5" id="KW-1185">Reference proteome</keyword>
<evidence type="ECO:0000313" key="4">
    <source>
        <dbReference type="EMBL" id="WRP13452.1"/>
    </source>
</evidence>
<feature type="region of interest" description="Disordered" evidence="1">
    <location>
        <begin position="184"/>
        <end position="208"/>
    </location>
</feature>
<dbReference type="Proteomes" id="UP001333102">
    <property type="component" value="Chromosome"/>
</dbReference>
<feature type="chain" id="PRO_5046802544" evidence="3">
    <location>
        <begin position="33"/>
        <end position="208"/>
    </location>
</feature>
<keyword evidence="2" id="KW-0812">Transmembrane</keyword>
<feature type="compositionally biased region" description="Basic residues" evidence="1">
    <location>
        <begin position="192"/>
        <end position="208"/>
    </location>
</feature>
<name>A0ABZ1BKU4_9FIRM</name>
<reference evidence="5" key="1">
    <citation type="submission" date="2023-12" db="EMBL/GenBank/DDBJ databases">
        <title>Novel isolates from deep terrestrial aquifers shed light on the physiology and ecology of the class Limnochordia.</title>
        <authorList>
            <person name="Karnachuk O.V."/>
            <person name="Lukina A.P."/>
            <person name="Avakyan M.R."/>
            <person name="Kadnikov V."/>
            <person name="Begmatov S."/>
            <person name="Beletsky A.V."/>
            <person name="Mardanov A.V."/>
            <person name="Ravin N.V."/>
        </authorList>
    </citation>
    <scope>NUCLEOTIDE SEQUENCE [LARGE SCALE GENOMIC DNA]</scope>
    <source>
        <strain evidence="5">LN</strain>
    </source>
</reference>
<sequence>MSARRAFRRFLTVGLGTAVISALLALSSTSSAASLGLAASVAGLLLVIALGVFFDILGVAATAASEEPFHAMAADRLFGARHAIWIVRHADRVANFANDMVGDAAGILSGALGAAVVSQIVSRHAAVGEIWATTGMVALVSGLAVGGKAAFKGFAMDRAEAIVFAMGRLLARVERLLGRPVVTGGNGVGRRGGPHRRPAPQGVRRRPR</sequence>
<feature type="signal peptide" evidence="3">
    <location>
        <begin position="1"/>
        <end position="32"/>
    </location>
</feature>
<proteinExistence type="predicted"/>